<comment type="subunit">
    <text evidence="8">Component of the Mediator complex.</text>
</comment>
<keyword evidence="6 8" id="KW-0539">Nucleus</keyword>
<protein>
    <recommendedName>
        <fullName evidence="3 8">Mediator of RNA polymerase II transcription subunit 4</fullName>
    </recommendedName>
    <alternativeName>
        <fullName evidence="7 8">Mediator complex subunit 4</fullName>
    </alternativeName>
</protein>
<gene>
    <name evidence="8" type="primary">MED4</name>
    <name evidence="10" type="ORF">HK097_007257</name>
</gene>
<feature type="region of interest" description="Disordered" evidence="9">
    <location>
        <begin position="209"/>
        <end position="231"/>
    </location>
</feature>
<evidence type="ECO:0000256" key="1">
    <source>
        <dbReference type="ARBA" id="ARBA00004123"/>
    </source>
</evidence>
<dbReference type="PANTHER" id="PTHR13208">
    <property type="entry name" value="MEDIATOR OF RNA POLYMERASE II TRANSCRIPTION SUBUNIT 4"/>
    <property type="match status" value="1"/>
</dbReference>
<name>A0AAD5X4P8_9FUNG</name>
<dbReference type="GO" id="GO:0070847">
    <property type="term" value="C:core mediator complex"/>
    <property type="evidence" value="ECO:0007669"/>
    <property type="project" value="TreeGrafter"/>
</dbReference>
<evidence type="ECO:0000256" key="2">
    <source>
        <dbReference type="ARBA" id="ARBA00009626"/>
    </source>
</evidence>
<evidence type="ECO:0000313" key="10">
    <source>
        <dbReference type="EMBL" id="KAJ3051729.1"/>
    </source>
</evidence>
<organism evidence="10 11">
    <name type="scientific">Rhizophlyctis rosea</name>
    <dbReference type="NCBI Taxonomy" id="64517"/>
    <lineage>
        <taxon>Eukaryota</taxon>
        <taxon>Fungi</taxon>
        <taxon>Fungi incertae sedis</taxon>
        <taxon>Chytridiomycota</taxon>
        <taxon>Chytridiomycota incertae sedis</taxon>
        <taxon>Chytridiomycetes</taxon>
        <taxon>Rhizophlyctidales</taxon>
        <taxon>Rhizophlyctidaceae</taxon>
        <taxon>Rhizophlyctis</taxon>
    </lineage>
</organism>
<evidence type="ECO:0000256" key="4">
    <source>
        <dbReference type="ARBA" id="ARBA00023015"/>
    </source>
</evidence>
<dbReference type="InterPro" id="IPR019258">
    <property type="entry name" value="Mediator_Med4"/>
</dbReference>
<proteinExistence type="inferred from homology"/>
<comment type="similarity">
    <text evidence="2 8">Belongs to the Mediator complex subunit 4 family.</text>
</comment>
<comment type="function">
    <text evidence="8">Component of the Mediator complex, a coactivator involved in the regulated transcription of nearly all RNA polymerase II-dependent genes. Mediator functions as a bridge to convey information from gene-specific regulatory proteins to the basal RNA polymerase II transcription machinery. Mediator is recruited to promoters by direct interactions with regulatory proteins and serves as a scaffold for the assembly of a functional preinitiation complex with RNA polymerase II and the general transcription factors.</text>
</comment>
<dbReference type="EMBL" id="JADGJD010000364">
    <property type="protein sequence ID" value="KAJ3051729.1"/>
    <property type="molecule type" value="Genomic_DNA"/>
</dbReference>
<dbReference type="Pfam" id="PF10018">
    <property type="entry name" value="Med4"/>
    <property type="match status" value="1"/>
</dbReference>
<dbReference type="GO" id="GO:0006357">
    <property type="term" value="P:regulation of transcription by RNA polymerase II"/>
    <property type="evidence" value="ECO:0007669"/>
    <property type="project" value="InterPro"/>
</dbReference>
<evidence type="ECO:0000256" key="7">
    <source>
        <dbReference type="ARBA" id="ARBA00031257"/>
    </source>
</evidence>
<comment type="caution">
    <text evidence="10">The sequence shown here is derived from an EMBL/GenBank/DDBJ whole genome shotgun (WGS) entry which is preliminary data.</text>
</comment>
<sequence length="231" mass="25879">MSATGDIYCQSNFTDPALTGNAISLLGEYVTLTKQLFESFERLQQNRPLLAGPPETLLSQIIALDSQLTPFLDKLEHHHNVYQDLKQTRTEIEQHNLAILTLIKRLQTAEQGLEAVLANARDRVQVMRETKQKTLDPAEIIAYAQRISRYTSPLPGSRPDEAPKGWYAPHELDWPRSLLINQDRVPIDGEPVGAQTDAMTSEMDVDFSVHGHAPAVPPQQHADDINLDLDL</sequence>
<evidence type="ECO:0000256" key="9">
    <source>
        <dbReference type="SAM" id="MobiDB-lite"/>
    </source>
</evidence>
<dbReference type="PANTHER" id="PTHR13208:SF2">
    <property type="entry name" value="MEDIATOR OF RNA POLYMERASE II TRANSCRIPTION SUBUNIT 4"/>
    <property type="match status" value="1"/>
</dbReference>
<dbReference type="GO" id="GO:0003712">
    <property type="term" value="F:transcription coregulator activity"/>
    <property type="evidence" value="ECO:0007669"/>
    <property type="project" value="InterPro"/>
</dbReference>
<keyword evidence="5 8" id="KW-0804">Transcription</keyword>
<evidence type="ECO:0000256" key="5">
    <source>
        <dbReference type="ARBA" id="ARBA00023163"/>
    </source>
</evidence>
<keyword evidence="8" id="KW-0010">Activator</keyword>
<accession>A0AAD5X4P8</accession>
<dbReference type="GO" id="GO:0016592">
    <property type="term" value="C:mediator complex"/>
    <property type="evidence" value="ECO:0007669"/>
    <property type="project" value="InterPro"/>
</dbReference>
<comment type="subcellular location">
    <subcellularLocation>
        <location evidence="1 8">Nucleus</location>
    </subcellularLocation>
</comment>
<evidence type="ECO:0000256" key="6">
    <source>
        <dbReference type="ARBA" id="ARBA00023242"/>
    </source>
</evidence>
<keyword evidence="11" id="KW-1185">Reference proteome</keyword>
<dbReference type="Proteomes" id="UP001212841">
    <property type="component" value="Unassembled WGS sequence"/>
</dbReference>
<evidence type="ECO:0000256" key="8">
    <source>
        <dbReference type="RuleBase" id="RU364141"/>
    </source>
</evidence>
<evidence type="ECO:0000256" key="3">
    <source>
        <dbReference type="ARBA" id="ARBA00020629"/>
    </source>
</evidence>
<dbReference type="AlphaFoldDB" id="A0AAD5X4P8"/>
<keyword evidence="4 8" id="KW-0805">Transcription regulation</keyword>
<evidence type="ECO:0000313" key="11">
    <source>
        <dbReference type="Proteomes" id="UP001212841"/>
    </source>
</evidence>
<reference evidence="10" key="1">
    <citation type="submission" date="2020-05" db="EMBL/GenBank/DDBJ databases">
        <title>Phylogenomic resolution of chytrid fungi.</title>
        <authorList>
            <person name="Stajich J.E."/>
            <person name="Amses K."/>
            <person name="Simmons R."/>
            <person name="Seto K."/>
            <person name="Myers J."/>
            <person name="Bonds A."/>
            <person name="Quandt C.A."/>
            <person name="Barry K."/>
            <person name="Liu P."/>
            <person name="Grigoriev I."/>
            <person name="Longcore J.E."/>
            <person name="James T.Y."/>
        </authorList>
    </citation>
    <scope>NUCLEOTIDE SEQUENCE</scope>
    <source>
        <strain evidence="10">JEL0318</strain>
    </source>
</reference>